<feature type="signal peptide" evidence="2">
    <location>
        <begin position="1"/>
        <end position="20"/>
    </location>
</feature>
<protein>
    <recommendedName>
        <fullName evidence="5">Lipoprotein with Yx(FWY)xxD motif</fullName>
    </recommendedName>
</protein>
<dbReference type="PANTHER" id="PTHR39335">
    <property type="entry name" value="BLL4220 PROTEIN"/>
    <property type="match status" value="1"/>
</dbReference>
<sequence>MNLTNLSPALAGLAVVGLLAAGCGSSGGGSAASDSSSTGSSTGSSDSSSAGSSGGSGTTQGTVVKTASTPLGTIVVDGAGRTVYVYDQDTKGASSSACTGGCATSWPAVPAGSGTPKGTGVTGTLGSITGVDGKPQLTLDGWPLYYYVGDTQAGQLTGQALDDVWWVVAPDGAKITAAPKASGSPAPADSGGGGYAY</sequence>
<comment type="caution">
    <text evidence="3">The sequence shown here is derived from an EMBL/GenBank/DDBJ whole genome shotgun (WGS) entry which is preliminary data.</text>
</comment>
<keyword evidence="4" id="KW-1185">Reference proteome</keyword>
<dbReference type="Pfam" id="PF03640">
    <property type="entry name" value="Lipoprotein_15"/>
    <property type="match status" value="2"/>
</dbReference>
<evidence type="ECO:0000256" key="2">
    <source>
        <dbReference type="SAM" id="SignalP"/>
    </source>
</evidence>
<dbReference type="InterPro" id="IPR005297">
    <property type="entry name" value="Lipoprotein_repeat"/>
</dbReference>
<name>A0ABV3SXU6_9ACTN</name>
<reference evidence="3 4" key="1">
    <citation type="submission" date="2024-07" db="EMBL/GenBank/DDBJ databases">
        <authorList>
            <person name="Lee S."/>
            <person name="Kang M."/>
        </authorList>
    </citation>
    <scope>NUCLEOTIDE SEQUENCE [LARGE SCALE GENOMIC DNA]</scope>
    <source>
        <strain evidence="3 4">DS6</strain>
    </source>
</reference>
<keyword evidence="2" id="KW-0732">Signal</keyword>
<feature type="region of interest" description="Disordered" evidence="1">
    <location>
        <begin position="29"/>
        <end position="64"/>
    </location>
</feature>
<dbReference type="Proteomes" id="UP001556631">
    <property type="component" value="Unassembled WGS sequence"/>
</dbReference>
<evidence type="ECO:0008006" key="5">
    <source>
        <dbReference type="Google" id="ProtNLM"/>
    </source>
</evidence>
<evidence type="ECO:0000313" key="3">
    <source>
        <dbReference type="EMBL" id="MEX0426835.1"/>
    </source>
</evidence>
<feature type="compositionally biased region" description="Low complexity" evidence="1">
    <location>
        <begin position="177"/>
        <end position="189"/>
    </location>
</feature>
<feature type="region of interest" description="Disordered" evidence="1">
    <location>
        <begin position="176"/>
        <end position="197"/>
    </location>
</feature>
<feature type="chain" id="PRO_5047419149" description="Lipoprotein with Yx(FWY)xxD motif" evidence="2">
    <location>
        <begin position="21"/>
        <end position="197"/>
    </location>
</feature>
<proteinExistence type="predicted"/>
<organism evidence="3 4">
    <name type="scientific">Nocardioides eburneus</name>
    <dbReference type="NCBI Taxonomy" id="3231482"/>
    <lineage>
        <taxon>Bacteria</taxon>
        <taxon>Bacillati</taxon>
        <taxon>Actinomycetota</taxon>
        <taxon>Actinomycetes</taxon>
        <taxon>Propionibacteriales</taxon>
        <taxon>Nocardioidaceae</taxon>
        <taxon>Nocardioides</taxon>
    </lineage>
</organism>
<accession>A0ABV3SXU6</accession>
<evidence type="ECO:0000313" key="4">
    <source>
        <dbReference type="Proteomes" id="UP001556631"/>
    </source>
</evidence>
<dbReference type="PANTHER" id="PTHR39335:SF1">
    <property type="entry name" value="BLL4220 PROTEIN"/>
    <property type="match status" value="1"/>
</dbReference>
<evidence type="ECO:0000256" key="1">
    <source>
        <dbReference type="SAM" id="MobiDB-lite"/>
    </source>
</evidence>
<dbReference type="RefSeq" id="WP_367991637.1">
    <property type="nucleotide sequence ID" value="NZ_JBFPJR010000005.1"/>
</dbReference>
<gene>
    <name evidence="3" type="ORF">AB3X52_04310</name>
</gene>
<dbReference type="EMBL" id="JBFPJR010000005">
    <property type="protein sequence ID" value="MEX0426835.1"/>
    <property type="molecule type" value="Genomic_DNA"/>
</dbReference>
<feature type="compositionally biased region" description="Low complexity" evidence="1">
    <location>
        <begin position="31"/>
        <end position="51"/>
    </location>
</feature>